<dbReference type="InterPro" id="IPR011050">
    <property type="entry name" value="Pectin_lyase_fold/virulence"/>
</dbReference>
<evidence type="ECO:0000313" key="11">
    <source>
        <dbReference type="EMBL" id="KAF1812090.1"/>
    </source>
</evidence>
<keyword evidence="12" id="KW-1185">Reference proteome</keyword>
<dbReference type="AlphaFoldDB" id="A0A6G1G2D8"/>
<dbReference type="Gene3D" id="2.160.20.10">
    <property type="entry name" value="Single-stranded right-handed beta-helix, Pectin lyase-like"/>
    <property type="match status" value="1"/>
</dbReference>
<dbReference type="GO" id="GO:0030570">
    <property type="term" value="F:pectate lyase activity"/>
    <property type="evidence" value="ECO:0007669"/>
    <property type="project" value="UniProtKB-UniRule"/>
</dbReference>
<reference evidence="11 13" key="1">
    <citation type="submission" date="2020-01" db="EMBL/GenBank/DDBJ databases">
        <authorList>
            <consortium name="DOE Joint Genome Institute"/>
            <person name="Haridas S."/>
            <person name="Albert R."/>
            <person name="Binder M."/>
            <person name="Bloem J."/>
            <person name="Labutti K."/>
            <person name="Salamov A."/>
            <person name="Andreopoulos B."/>
            <person name="Baker S.E."/>
            <person name="Barry K."/>
            <person name="Bills G."/>
            <person name="Bluhm B.H."/>
            <person name="Cannon C."/>
            <person name="Castanera R."/>
            <person name="Culley D.E."/>
            <person name="Daum C."/>
            <person name="Ezra D."/>
            <person name="Gonzalez J.B."/>
            <person name="Henrissat B."/>
            <person name="Kuo A."/>
            <person name="Liang C."/>
            <person name="Lipzen A."/>
            <person name="Lutzoni F."/>
            <person name="Magnuson J."/>
            <person name="Mondo S."/>
            <person name="Nolan M."/>
            <person name="Ohm R."/>
            <person name="Pangilinan J."/>
            <person name="Park H.-J."/>
            <person name="Ramirez L."/>
            <person name="Alfaro M."/>
            <person name="Sun H."/>
            <person name="Tritt A."/>
            <person name="Yoshinaga Y."/>
            <person name="Zwiers L.-H."/>
            <person name="Turgeon B.G."/>
            <person name="Goodwin S.B."/>
            <person name="Spatafora J.W."/>
            <person name="Crous P.W."/>
            <person name="Grigoriev I.V."/>
        </authorList>
    </citation>
    <scope>NUCLEOTIDE SEQUENCE</scope>
    <source>
        <strain evidence="11 13">CBS 781.70</strain>
    </source>
</reference>
<protein>
    <recommendedName>
        <fullName evidence="10">Pectate lyase</fullName>
        <ecNumber evidence="10">4.2.2.2</ecNumber>
    </recommendedName>
</protein>
<organism evidence="11">
    <name type="scientific">Eremomyces bilateralis CBS 781.70</name>
    <dbReference type="NCBI Taxonomy" id="1392243"/>
    <lineage>
        <taxon>Eukaryota</taxon>
        <taxon>Fungi</taxon>
        <taxon>Dikarya</taxon>
        <taxon>Ascomycota</taxon>
        <taxon>Pezizomycotina</taxon>
        <taxon>Dothideomycetes</taxon>
        <taxon>Dothideomycetes incertae sedis</taxon>
        <taxon>Eremomycetales</taxon>
        <taxon>Eremomycetaceae</taxon>
        <taxon>Eremomyces</taxon>
    </lineage>
</organism>
<evidence type="ECO:0000256" key="1">
    <source>
        <dbReference type="ARBA" id="ARBA00000695"/>
    </source>
</evidence>
<dbReference type="RefSeq" id="XP_033533721.1">
    <property type="nucleotide sequence ID" value="XM_033677844.1"/>
</dbReference>
<proteinExistence type="inferred from homology"/>
<dbReference type="GeneID" id="54418414"/>
<comment type="cofactor">
    <cofactor evidence="2 10">
        <name>Ca(2+)</name>
        <dbReference type="ChEBI" id="CHEBI:29108"/>
    </cofactor>
</comment>
<evidence type="ECO:0000313" key="12">
    <source>
        <dbReference type="Proteomes" id="UP000504638"/>
    </source>
</evidence>
<dbReference type="InterPro" id="IPR004898">
    <property type="entry name" value="Pectate_lyase_PlyH/PlyE-like"/>
</dbReference>
<dbReference type="PANTHER" id="PTHR33407">
    <property type="entry name" value="PECTATE LYASE F-RELATED"/>
    <property type="match status" value="1"/>
</dbReference>
<feature type="chain" id="PRO_5044517658" description="Pectate lyase" evidence="10">
    <location>
        <begin position="19"/>
        <end position="267"/>
    </location>
</feature>
<dbReference type="EC" id="4.2.2.2" evidence="10"/>
<name>A0A6G1G2D8_9PEZI</name>
<comment type="similarity">
    <text evidence="4 10">Belongs to the polysaccharide lyase 3 family.</text>
</comment>
<evidence type="ECO:0000313" key="13">
    <source>
        <dbReference type="RefSeq" id="XP_033533721.1"/>
    </source>
</evidence>
<dbReference type="Proteomes" id="UP000504638">
    <property type="component" value="Unplaced"/>
</dbReference>
<evidence type="ECO:0000256" key="9">
    <source>
        <dbReference type="ARBA" id="ARBA00025679"/>
    </source>
</evidence>
<comment type="function">
    <text evidence="9 10">Pectinolytic enzyme consist of four classes of enzymes: pectin lyase, polygalacturonase, pectin methylesterase and rhamnogalacturonase. Among pectinolytic enzymes, pectin lyase is the most important in depolymerization of pectin, since it cleaves internal glycosidic bonds of highly methylated pectins. Favors pectate, the anion, over pectin, the methyl ester.</text>
</comment>
<evidence type="ECO:0000256" key="8">
    <source>
        <dbReference type="ARBA" id="ARBA00023239"/>
    </source>
</evidence>
<reference evidence="13" key="2">
    <citation type="submission" date="2020-04" db="EMBL/GenBank/DDBJ databases">
        <authorList>
            <consortium name="NCBI Genome Project"/>
        </authorList>
    </citation>
    <scope>NUCLEOTIDE SEQUENCE</scope>
    <source>
        <strain evidence="13">CBS 781.70</strain>
    </source>
</reference>
<dbReference type="OrthoDB" id="441042at2759"/>
<keyword evidence="8 10" id="KW-0456">Lyase</keyword>
<evidence type="ECO:0000256" key="5">
    <source>
        <dbReference type="ARBA" id="ARBA00022525"/>
    </source>
</evidence>
<comment type="catalytic activity">
    <reaction evidence="1 10">
        <text>Eliminative cleavage of (1-&gt;4)-alpha-D-galacturonan to give oligosaccharides with 4-deoxy-alpha-D-galact-4-enuronosyl groups at their non-reducing ends.</text>
        <dbReference type="EC" id="4.2.2.2"/>
    </reaction>
</comment>
<keyword evidence="7 10" id="KW-0106">Calcium</keyword>
<evidence type="ECO:0000256" key="3">
    <source>
        <dbReference type="ARBA" id="ARBA00004613"/>
    </source>
</evidence>
<keyword evidence="5 10" id="KW-0964">Secreted</keyword>
<accession>A0A6G1G2D8</accession>
<dbReference type="InterPro" id="IPR012334">
    <property type="entry name" value="Pectin_lyas_fold"/>
</dbReference>
<comment type="subcellular location">
    <subcellularLocation>
        <location evidence="3 10">Secreted</location>
    </subcellularLocation>
</comment>
<dbReference type="Pfam" id="PF03211">
    <property type="entry name" value="Pectate_lyase"/>
    <property type="match status" value="1"/>
</dbReference>
<dbReference type="SUPFAM" id="SSF51126">
    <property type="entry name" value="Pectin lyase-like"/>
    <property type="match status" value="1"/>
</dbReference>
<dbReference type="EMBL" id="ML975159">
    <property type="protein sequence ID" value="KAF1812090.1"/>
    <property type="molecule type" value="Genomic_DNA"/>
</dbReference>
<dbReference type="GO" id="GO:0005576">
    <property type="term" value="C:extracellular region"/>
    <property type="evidence" value="ECO:0007669"/>
    <property type="project" value="UniProtKB-SubCell"/>
</dbReference>
<evidence type="ECO:0000256" key="7">
    <source>
        <dbReference type="ARBA" id="ARBA00022837"/>
    </source>
</evidence>
<evidence type="ECO:0000256" key="4">
    <source>
        <dbReference type="ARBA" id="ARBA00006463"/>
    </source>
</evidence>
<evidence type="ECO:0000256" key="6">
    <source>
        <dbReference type="ARBA" id="ARBA00022729"/>
    </source>
</evidence>
<dbReference type="PANTHER" id="PTHR33407:SF9">
    <property type="entry name" value="PECTATE LYASE F-RELATED"/>
    <property type="match status" value="1"/>
</dbReference>
<keyword evidence="6 10" id="KW-0732">Signal</keyword>
<reference evidence="13" key="3">
    <citation type="submission" date="2025-04" db="UniProtKB">
        <authorList>
            <consortium name="RefSeq"/>
        </authorList>
    </citation>
    <scope>IDENTIFICATION</scope>
    <source>
        <strain evidence="13">CBS 781.70</strain>
    </source>
</reference>
<dbReference type="GO" id="GO:0045490">
    <property type="term" value="P:pectin catabolic process"/>
    <property type="evidence" value="ECO:0007669"/>
    <property type="project" value="TreeGrafter"/>
</dbReference>
<gene>
    <name evidence="11 13" type="ORF">P152DRAFT_44529</name>
</gene>
<evidence type="ECO:0000256" key="10">
    <source>
        <dbReference type="RuleBase" id="RU367009"/>
    </source>
</evidence>
<evidence type="ECO:0000256" key="2">
    <source>
        <dbReference type="ARBA" id="ARBA00001913"/>
    </source>
</evidence>
<feature type="signal peptide" evidence="10">
    <location>
        <begin position="1"/>
        <end position="18"/>
    </location>
</feature>
<sequence>MKFSLPVAVALWAAVASALPEPVELIEGPTKTQKEASLVARQAKVPPSSGVENSKTAITVKAGASFDGKNKRYERNPKVCQGQKETGEKDAMFIIEDGGSLSNVIIGASQAEGVHCRGTCTITNVWWTKVCEDAATFNQKSGTSKVIGGGAIGASDKVLQFNGKGTVEITDFYVQDYGKLIRSCGDCEGNGGPRNVVITGVTAIGKGPLCGINQNYGDTCTIKDSCQSQSKGCDIYQGVTNHKGESKKLKSNANDGKTCKVSGFKKC</sequence>